<protein>
    <submittedName>
        <fullName evidence="2">Nuclease-like protein</fullName>
    </submittedName>
</protein>
<dbReference type="RefSeq" id="WP_106192807.1">
    <property type="nucleotide sequence ID" value="NZ_PVTO01000009.1"/>
</dbReference>
<accession>A0A2T0W862</accession>
<evidence type="ECO:0000313" key="3">
    <source>
        <dbReference type="Proteomes" id="UP000238205"/>
    </source>
</evidence>
<dbReference type="InterPro" id="IPR011528">
    <property type="entry name" value="NERD"/>
</dbReference>
<dbReference type="Proteomes" id="UP000238205">
    <property type="component" value="Unassembled WGS sequence"/>
</dbReference>
<sequence length="317" mass="37077">MIIAKERTDSNLFKGLKFLDKRTTLDEESRKQLINLKKGIKGEDLFDALVKKVLNKNVLVLHDLLLIHNGSTFQIDSLLITSSSIYLYEIKNYQGNFINDNGHFMTNSGKEINNPTTQLKRTETLLRKVLMDMDFDYEVKGYVVFTHPTFYLYQAVDSDPFIFSPQFESHFRSVNSQSRPLSTEHEYVSDTLIRLQREEAPYQKQLPDYTYQDFKKGINCSQCTSLNTRITQRRAYCNECGYEEELSKTIIQNMKQFRFLFPEKRLTSALLFDWMGESVKMARLACILKKECIRMGYSKGTYYIDKGKIEKESRFSG</sequence>
<dbReference type="OrthoDB" id="2136191at2"/>
<evidence type="ECO:0000313" key="2">
    <source>
        <dbReference type="EMBL" id="PRY82724.1"/>
    </source>
</evidence>
<dbReference type="PROSITE" id="PS50965">
    <property type="entry name" value="NERD"/>
    <property type="match status" value="1"/>
</dbReference>
<feature type="domain" description="NERD" evidence="1">
    <location>
        <begin position="38"/>
        <end position="149"/>
    </location>
</feature>
<dbReference type="Pfam" id="PF08378">
    <property type="entry name" value="NERD"/>
    <property type="match status" value="1"/>
</dbReference>
<proteinExistence type="predicted"/>
<dbReference type="AlphaFoldDB" id="A0A2T0W862"/>
<gene>
    <name evidence="2" type="ORF">CLV38_10953</name>
</gene>
<evidence type="ECO:0000259" key="1">
    <source>
        <dbReference type="PROSITE" id="PS50965"/>
    </source>
</evidence>
<comment type="caution">
    <text evidence="2">The sequence shown here is derived from an EMBL/GenBank/DDBJ whole genome shotgun (WGS) entry which is preliminary data.</text>
</comment>
<keyword evidence="3" id="KW-1185">Reference proteome</keyword>
<dbReference type="EMBL" id="PVTO01000009">
    <property type="protein sequence ID" value="PRY82724.1"/>
    <property type="molecule type" value="Genomic_DNA"/>
</dbReference>
<reference evidence="2 3" key="1">
    <citation type="submission" date="2018-03" db="EMBL/GenBank/DDBJ databases">
        <title>Genomic Encyclopedia of Archaeal and Bacterial Type Strains, Phase II (KMG-II): from individual species to whole genera.</title>
        <authorList>
            <person name="Goeker M."/>
        </authorList>
    </citation>
    <scope>NUCLEOTIDE SEQUENCE [LARGE SCALE GENOMIC DNA]</scope>
    <source>
        <strain evidence="2 3">DSM 13175</strain>
    </source>
</reference>
<name>A0A2T0W862_9LACT</name>
<organism evidence="2 3">
    <name type="scientific">Alkalibacterium olivapovliticus</name>
    <dbReference type="NCBI Taxonomy" id="99907"/>
    <lineage>
        <taxon>Bacteria</taxon>
        <taxon>Bacillati</taxon>
        <taxon>Bacillota</taxon>
        <taxon>Bacilli</taxon>
        <taxon>Lactobacillales</taxon>
        <taxon>Carnobacteriaceae</taxon>
        <taxon>Alkalibacterium</taxon>
    </lineage>
</organism>